<evidence type="ECO:0008006" key="4">
    <source>
        <dbReference type="Google" id="ProtNLM"/>
    </source>
</evidence>
<keyword evidence="1" id="KW-0472">Membrane</keyword>
<evidence type="ECO:0000313" key="2">
    <source>
        <dbReference type="EMBL" id="EEW36351.1"/>
    </source>
</evidence>
<feature type="transmembrane region" description="Helical" evidence="1">
    <location>
        <begin position="195"/>
        <end position="213"/>
    </location>
</feature>
<keyword evidence="1" id="KW-0812">Transmembrane</keyword>
<name>C8NJ16_9LACT</name>
<evidence type="ECO:0000313" key="3">
    <source>
        <dbReference type="Proteomes" id="UP000005926"/>
    </source>
</evidence>
<organism evidence="2 3">
    <name type="scientific">Granulicatella adiacens ATCC 49175</name>
    <dbReference type="NCBI Taxonomy" id="638301"/>
    <lineage>
        <taxon>Bacteria</taxon>
        <taxon>Bacillati</taxon>
        <taxon>Bacillota</taxon>
        <taxon>Bacilli</taxon>
        <taxon>Lactobacillales</taxon>
        <taxon>Carnobacteriaceae</taxon>
        <taxon>Granulicatella</taxon>
    </lineage>
</organism>
<dbReference type="HOGENOM" id="CLU_709328_0_0_9"/>
<dbReference type="STRING" id="638301.HMPREF0444_1911"/>
<protein>
    <recommendedName>
        <fullName evidence="4">ABC-2 type transporter</fullName>
    </recommendedName>
</protein>
<sequence length="384" mass="43158">MRYIRYIKTEVIASFKQFQGLLMIILTPFFLTLFLAFSMRGIYAQPKLSVDVPLYIENNDQGEYGAQIVQLFQQLSEEKQILLTSNPEEAKFSASIPEGFTKAIQSGSQDSPIVIRRLGRSSNIVFAVYKELFATITTQLLEVNQVARKIEATPAATISKEQVATLLASLQQEIASQAFQMEQVEAEAQLTSAQHFSITGISLLLIMLMEALWRSKVQKELGGYRKRMEILPYSVSEKERLDLATHVIFNTFLILLYILAWKLVDATTFGNNWMGLLLFALFYSLFTGVVATIVGTLITEKNHQMISTLVNMLLIFSSGILPLDKISPVFGFLSGNLVQRFIYTPFVDLMNGASVGDMIPSATLILCILSFVFVLRIKRKEAQQ</sequence>
<feature type="transmembrane region" description="Helical" evidence="1">
    <location>
        <begin position="273"/>
        <end position="298"/>
    </location>
</feature>
<feature type="transmembrane region" description="Helical" evidence="1">
    <location>
        <begin position="305"/>
        <end position="323"/>
    </location>
</feature>
<feature type="transmembrane region" description="Helical" evidence="1">
    <location>
        <begin position="21"/>
        <end position="43"/>
    </location>
</feature>
<gene>
    <name evidence="2" type="ORF">HMPREF0444_1911</name>
</gene>
<dbReference type="EMBL" id="ACKZ01000030">
    <property type="protein sequence ID" value="EEW36351.1"/>
    <property type="molecule type" value="Genomic_DNA"/>
</dbReference>
<comment type="caution">
    <text evidence="2">The sequence shown here is derived from an EMBL/GenBank/DDBJ whole genome shotgun (WGS) entry which is preliminary data.</text>
</comment>
<dbReference type="AlphaFoldDB" id="C8NJ16"/>
<reference evidence="2 3" key="1">
    <citation type="submission" date="2009-08" db="EMBL/GenBank/DDBJ databases">
        <authorList>
            <person name="Muzny D."/>
            <person name="Qin X."/>
            <person name="Deng J."/>
            <person name="Jiang H."/>
            <person name="Liu Y."/>
            <person name="Qu J."/>
            <person name="Song X.-Z."/>
            <person name="Zhang L."/>
            <person name="Thornton R."/>
            <person name="Coyle M."/>
            <person name="Francisco L."/>
            <person name="Jackson L."/>
            <person name="Javaid M."/>
            <person name="Korchina V."/>
            <person name="Kovar C."/>
            <person name="Mata R."/>
            <person name="Mathew T."/>
            <person name="Ngo R."/>
            <person name="Nguyen L."/>
            <person name="Nguyen N."/>
            <person name="Okwuonu G."/>
            <person name="Ongeri F."/>
            <person name="Pham C."/>
            <person name="Simmons D."/>
            <person name="Wilczek-Boney K."/>
            <person name="Hale W."/>
            <person name="Jakkamsetti A."/>
            <person name="Pham P."/>
            <person name="Ruth R."/>
            <person name="San Lucas F."/>
            <person name="Warren J."/>
            <person name="Zhang J."/>
            <person name="Zhao Z."/>
            <person name="Zhou C."/>
            <person name="Zhu D."/>
            <person name="Lee S."/>
            <person name="Bess C."/>
            <person name="Blankenburg K."/>
            <person name="Forbes L."/>
            <person name="Fu Q."/>
            <person name="Gubbala S."/>
            <person name="Hirani K."/>
            <person name="Jayaseelan J.C."/>
            <person name="Lara F."/>
            <person name="Munidasa M."/>
            <person name="Palculict T."/>
            <person name="Patil S."/>
            <person name="Pu L.-L."/>
            <person name="Saada N."/>
            <person name="Tang L."/>
            <person name="Weissenberger G."/>
            <person name="Zhu Y."/>
            <person name="Hemphill L."/>
            <person name="Shang Y."/>
            <person name="Youmans B."/>
            <person name="Ayvaz T."/>
            <person name="Ross M."/>
            <person name="Santibanez J."/>
            <person name="Aqrawi P."/>
            <person name="Gross S."/>
            <person name="Joshi V."/>
            <person name="Fowler G."/>
            <person name="Nazareth L."/>
            <person name="Reid J."/>
            <person name="Worley K."/>
            <person name="Petrosino J."/>
            <person name="Highlander S."/>
            <person name="Gibbs R."/>
        </authorList>
    </citation>
    <scope>NUCLEOTIDE SEQUENCE [LARGE SCALE GENOMIC DNA]</scope>
    <source>
        <strain evidence="2 3">ATCC 49175</strain>
    </source>
</reference>
<dbReference type="Proteomes" id="UP000005926">
    <property type="component" value="Unassembled WGS sequence"/>
</dbReference>
<dbReference type="RefSeq" id="WP_005606585.1">
    <property type="nucleotide sequence ID" value="NZ_CP102283.1"/>
</dbReference>
<evidence type="ECO:0000256" key="1">
    <source>
        <dbReference type="SAM" id="Phobius"/>
    </source>
</evidence>
<accession>C8NJ16</accession>
<keyword evidence="1" id="KW-1133">Transmembrane helix</keyword>
<keyword evidence="3" id="KW-1185">Reference proteome</keyword>
<dbReference type="GeneID" id="78412330"/>
<feature type="transmembrane region" description="Helical" evidence="1">
    <location>
        <begin position="243"/>
        <end position="261"/>
    </location>
</feature>
<proteinExistence type="predicted"/>
<feature type="transmembrane region" description="Helical" evidence="1">
    <location>
        <begin position="358"/>
        <end position="377"/>
    </location>
</feature>